<reference evidence="2 3" key="1">
    <citation type="submission" date="2018-06" db="EMBL/GenBank/DDBJ databases">
        <authorList>
            <consortium name="Pathogen Informatics"/>
            <person name="Doyle S."/>
        </authorList>
    </citation>
    <scope>NUCLEOTIDE SEQUENCE [LARGE SCALE GENOMIC DNA]</scope>
    <source>
        <strain evidence="2 3">NCTC8985</strain>
    </source>
</reference>
<evidence type="ECO:0000313" key="3">
    <source>
        <dbReference type="Proteomes" id="UP000254405"/>
    </source>
</evidence>
<dbReference type="GO" id="GO:0071555">
    <property type="term" value="P:cell wall organization"/>
    <property type="evidence" value="ECO:0007669"/>
    <property type="project" value="InterPro"/>
</dbReference>
<name>A0A376TMK3_ECOLX</name>
<organism evidence="2 3">
    <name type="scientific">Escherichia coli</name>
    <dbReference type="NCBI Taxonomy" id="562"/>
    <lineage>
        <taxon>Bacteria</taxon>
        <taxon>Pseudomonadati</taxon>
        <taxon>Pseudomonadota</taxon>
        <taxon>Gammaproteobacteria</taxon>
        <taxon>Enterobacterales</taxon>
        <taxon>Enterobacteriaceae</taxon>
        <taxon>Escherichia</taxon>
    </lineage>
</organism>
<dbReference type="SUPFAM" id="SSF49354">
    <property type="entry name" value="PapD-like"/>
    <property type="match status" value="1"/>
</dbReference>
<proteinExistence type="predicted"/>
<dbReference type="PANTHER" id="PTHR30251:SF2">
    <property type="entry name" value="FIMBRIAL CHAPERONE YADV-RELATED"/>
    <property type="match status" value="1"/>
</dbReference>
<dbReference type="Gene3D" id="2.60.40.10">
    <property type="entry name" value="Immunoglobulins"/>
    <property type="match status" value="1"/>
</dbReference>
<dbReference type="InterPro" id="IPR008962">
    <property type="entry name" value="PapD-like_sf"/>
</dbReference>
<dbReference type="Pfam" id="PF00345">
    <property type="entry name" value="PapD_N"/>
    <property type="match status" value="1"/>
</dbReference>
<protein>
    <submittedName>
        <fullName evidence="2">Putative fimbrial assembly chaperone FanE</fullName>
    </submittedName>
</protein>
<dbReference type="PANTHER" id="PTHR30251">
    <property type="entry name" value="PILUS ASSEMBLY CHAPERONE"/>
    <property type="match status" value="1"/>
</dbReference>
<accession>A0A376TMK3</accession>
<dbReference type="InterPro" id="IPR013783">
    <property type="entry name" value="Ig-like_fold"/>
</dbReference>
<dbReference type="InterPro" id="IPR001829">
    <property type="entry name" value="Pili_assmbl_chaperone_bac"/>
</dbReference>
<evidence type="ECO:0000313" key="2">
    <source>
        <dbReference type="EMBL" id="STI78484.1"/>
    </source>
</evidence>
<gene>
    <name evidence="2" type="primary">faeE</name>
    <name evidence="2" type="ORF">NCTC8985_03813</name>
</gene>
<sequence>MLNSTRYVFDEKRENISVQVDNQSTQEYGGQIWIENQDKNDKNVYFVPSPTFFKVADQHKQILRILKINDVLPKDKESLFWINVQEIPKAPKDGANTLAIALHTQVKMFYRPDAIEREKGKRRAKY</sequence>
<dbReference type="InterPro" id="IPR050643">
    <property type="entry name" value="Periplasmic_pilus_chap"/>
</dbReference>
<dbReference type="PRINTS" id="PR00969">
    <property type="entry name" value="CHAPERONPILI"/>
</dbReference>
<dbReference type="EMBL" id="UGCO01000001">
    <property type="protein sequence ID" value="STI78484.1"/>
    <property type="molecule type" value="Genomic_DNA"/>
</dbReference>
<evidence type="ECO:0000259" key="1">
    <source>
        <dbReference type="Pfam" id="PF00345"/>
    </source>
</evidence>
<dbReference type="GO" id="GO:0030288">
    <property type="term" value="C:outer membrane-bounded periplasmic space"/>
    <property type="evidence" value="ECO:0007669"/>
    <property type="project" value="InterPro"/>
</dbReference>
<feature type="domain" description="Pili assembly chaperone N-terminal" evidence="1">
    <location>
        <begin position="2"/>
        <end position="115"/>
    </location>
</feature>
<dbReference type="AlphaFoldDB" id="A0A376TMK3"/>
<dbReference type="Proteomes" id="UP000254405">
    <property type="component" value="Unassembled WGS sequence"/>
</dbReference>
<dbReference type="InterPro" id="IPR016147">
    <property type="entry name" value="Pili_assmbl_chaperone_N"/>
</dbReference>